<feature type="transmembrane region" description="Helical" evidence="1">
    <location>
        <begin position="119"/>
        <end position="141"/>
    </location>
</feature>
<feature type="transmembrane region" description="Helical" evidence="1">
    <location>
        <begin position="211"/>
        <end position="230"/>
    </location>
</feature>
<dbReference type="Pfam" id="PF13787">
    <property type="entry name" value="HXXEE"/>
    <property type="match status" value="1"/>
</dbReference>
<protein>
    <submittedName>
        <fullName evidence="2">HXXEE domain-containing protein</fullName>
    </submittedName>
</protein>
<dbReference type="EMBL" id="JACMSE010000017">
    <property type="protein sequence ID" value="MBC2890646.1"/>
    <property type="molecule type" value="Genomic_DNA"/>
</dbReference>
<feature type="transmembrane region" description="Helical" evidence="1">
    <location>
        <begin position="12"/>
        <end position="31"/>
    </location>
</feature>
<organism evidence="2 3">
    <name type="scientific">Gordonibacter massiliensis</name>
    <name type="common">ex Traore et al. 2017</name>
    <dbReference type="NCBI Taxonomy" id="1841863"/>
    <lineage>
        <taxon>Bacteria</taxon>
        <taxon>Bacillati</taxon>
        <taxon>Actinomycetota</taxon>
        <taxon>Coriobacteriia</taxon>
        <taxon>Eggerthellales</taxon>
        <taxon>Eggerthellaceae</taxon>
        <taxon>Gordonibacter</taxon>
    </lineage>
</organism>
<proteinExistence type="predicted"/>
<keyword evidence="3" id="KW-1185">Reference proteome</keyword>
<feature type="transmembrane region" description="Helical" evidence="1">
    <location>
        <begin position="180"/>
        <end position="205"/>
    </location>
</feature>
<evidence type="ECO:0000313" key="2">
    <source>
        <dbReference type="EMBL" id="MBC2890646.1"/>
    </source>
</evidence>
<accession>A0A842JHX8</accession>
<feature type="transmembrane region" description="Helical" evidence="1">
    <location>
        <begin position="147"/>
        <end position="168"/>
    </location>
</feature>
<dbReference type="RefSeq" id="WP_185906310.1">
    <property type="nucleotide sequence ID" value="NZ_JACMSE010000017.1"/>
</dbReference>
<reference evidence="2 3" key="1">
    <citation type="submission" date="2020-08" db="EMBL/GenBank/DDBJ databases">
        <authorList>
            <person name="Liu C."/>
            <person name="Sun Q."/>
        </authorList>
    </citation>
    <scope>NUCLEOTIDE SEQUENCE [LARGE SCALE GENOMIC DNA]</scope>
    <source>
        <strain evidence="2 3">N22</strain>
    </source>
</reference>
<feature type="transmembrane region" description="Helical" evidence="1">
    <location>
        <begin position="43"/>
        <end position="59"/>
    </location>
</feature>
<feature type="transmembrane region" description="Helical" evidence="1">
    <location>
        <begin position="92"/>
        <end position="112"/>
    </location>
</feature>
<keyword evidence="1" id="KW-0812">Transmembrane</keyword>
<evidence type="ECO:0000313" key="3">
    <source>
        <dbReference type="Proteomes" id="UP000587396"/>
    </source>
</evidence>
<keyword evidence="1" id="KW-1133">Transmembrane helix</keyword>
<sequence>METTWFDMNWVWIGSCLGLVLAFFLLFTNKLRSNLETPRYKDLYWLGWACSLAYFIHNFEEYGIDITGMQYGFPASIERLAGMLGGSGDVPALFFTMVNVSMVWIAFPLLAAMGKKRPLASLVLASMLLVNAVTHTAPFIIGVGYTSGAVSAMVLFYPLVIWMFVLSVGKAKGKLPGTSLLAAIGIGVLCHVVLMGSVILFVLRGAYSGEVLVAIQVFNAALLVGLGWLASNSKLGLRNR</sequence>
<dbReference type="AlphaFoldDB" id="A0A842JHX8"/>
<evidence type="ECO:0000256" key="1">
    <source>
        <dbReference type="SAM" id="Phobius"/>
    </source>
</evidence>
<name>A0A842JHX8_9ACTN</name>
<dbReference type="Proteomes" id="UP000587396">
    <property type="component" value="Unassembled WGS sequence"/>
</dbReference>
<keyword evidence="1" id="KW-0472">Membrane</keyword>
<gene>
    <name evidence="2" type="ORF">H7313_15040</name>
</gene>
<dbReference type="InterPro" id="IPR025671">
    <property type="entry name" value="HXXEE"/>
</dbReference>
<comment type="caution">
    <text evidence="2">The sequence shown here is derived from an EMBL/GenBank/DDBJ whole genome shotgun (WGS) entry which is preliminary data.</text>
</comment>